<proteinExistence type="predicted"/>
<organism evidence="1 2">
    <name type="scientific">Chitinophaga qingshengii</name>
    <dbReference type="NCBI Taxonomy" id="1569794"/>
    <lineage>
        <taxon>Bacteria</taxon>
        <taxon>Pseudomonadati</taxon>
        <taxon>Bacteroidota</taxon>
        <taxon>Chitinophagia</taxon>
        <taxon>Chitinophagales</taxon>
        <taxon>Chitinophagaceae</taxon>
        <taxon>Chitinophaga</taxon>
    </lineage>
</organism>
<evidence type="ECO:0000313" key="2">
    <source>
        <dbReference type="Proteomes" id="UP000659124"/>
    </source>
</evidence>
<dbReference type="Gene3D" id="1.10.1740.10">
    <property type="match status" value="1"/>
</dbReference>
<dbReference type="Proteomes" id="UP000659124">
    <property type="component" value="Unassembled WGS sequence"/>
</dbReference>
<protein>
    <submittedName>
        <fullName evidence="1">Sigma-70 family RNA polymerase sigma factor</fullName>
    </submittedName>
</protein>
<gene>
    <name evidence="1" type="ORF">ICL07_07035</name>
</gene>
<name>A0ABR7THZ6_9BACT</name>
<keyword evidence="2" id="KW-1185">Reference proteome</keyword>
<dbReference type="RefSeq" id="WP_188087210.1">
    <property type="nucleotide sequence ID" value="NZ_JACVFC010000001.1"/>
</dbReference>
<accession>A0ABR7THZ6</accession>
<reference evidence="1 2" key="1">
    <citation type="submission" date="2020-09" db="EMBL/GenBank/DDBJ databases">
        <title>Genome sequences of type strains of Chitinophaga qingshengii and Chitinophaga varians.</title>
        <authorList>
            <person name="Kittiwongwattana C."/>
        </authorList>
    </citation>
    <scope>NUCLEOTIDE SEQUENCE [LARGE SCALE GENOMIC DNA]</scope>
    <source>
        <strain evidence="1 2">JCM 30026</strain>
    </source>
</reference>
<evidence type="ECO:0000313" key="1">
    <source>
        <dbReference type="EMBL" id="MBC9930125.1"/>
    </source>
</evidence>
<sequence length="215" mass="25088">MDWKELEAETLIDLLDFVKLNGDQEEKAWSQAAYTNLVMRFRRDLLEKCTIMCGKIGLTETDAEELTNRVFERYYKYPNGFDVKTSRSKNPETAFRLYLFGIARKELCDYVHPDESPYDGTEKVITSLIDPDKAYEPEMLKTLQETEALIDKTFAQLTPNHKIIYLTYLYHEKEGRYLPARLRDELQVAVGGISKNSIRVYKKQAFDLMKKITNG</sequence>
<dbReference type="EMBL" id="JACVFC010000001">
    <property type="protein sequence ID" value="MBC9930125.1"/>
    <property type="molecule type" value="Genomic_DNA"/>
</dbReference>
<comment type="caution">
    <text evidence="1">The sequence shown here is derived from an EMBL/GenBank/DDBJ whole genome shotgun (WGS) entry which is preliminary data.</text>
</comment>